<sequence length="662" mass="73598">MASSRSSSSSDSEVDSCSKSCLESVEARLVHYKKNETVLEDSINVLKLEVRLRDNALDVYKLNLEKAEAERDQLKQTLEKFQNSSKSLNEILECQVIDKFKKGLGYNAATAASPAVEGFVNLTDKSGSDKAYHAVPPPLTGNFIPRKPDLTFIDEIVESENLDVTTVVTPSNVKTVADRDISNTVESNAVRMDNTSAPIIEDWNSDDESEIDYTIVPSIEKTKSVKTVRETDAAKQNPRGNQRNWNNLMSQRLGNDFKMTNKACYTCGSFEHLHYVCDKKVVRSGKLSTASASVNTVRLVNTANTKAVNTASLVNTAASKQTVNHPRSITNAFKRGYSQSSRPFLLTGQPTTEGVQRKICVIDSGCSKHIRKTCAILMNMKFMRKVATQKHPIRTKLCELYQTTPLHMLHMGYLGKFDGKADEGYFVGYSVVSKAMRVFNKRTRIVEETLNIRFLENTPNVKGNGPDWLFDIDSLTISMNYVPVATWNKTNGIAGSKDNTVTGPKDRERDTGMKPTEVDENEASDTSGKDDEATRSESERLNQREMQTENTNSTNGINTVSTPVSTARPPLLLNAFSLPPVLNISSMDNTGIFVNAYDDEDVEEVVDMNNVNSSYSVPDTSFTKFYKDHPEDQVIGSLKTPVQIRHMTKTNEEHGLISSVHQ</sequence>
<feature type="domain" description="Retroviral polymerase SH3-like" evidence="3">
    <location>
        <begin position="415"/>
        <end position="458"/>
    </location>
</feature>
<dbReference type="Proteomes" id="UP001151760">
    <property type="component" value="Unassembled WGS sequence"/>
</dbReference>
<keyword evidence="1" id="KW-0175">Coiled coil</keyword>
<gene>
    <name evidence="4" type="ORF">Tco_1114649</name>
</gene>
<protein>
    <recommendedName>
        <fullName evidence="3">Retroviral polymerase SH3-like domain-containing protein</fullName>
    </recommendedName>
</protein>
<dbReference type="Pfam" id="PF25597">
    <property type="entry name" value="SH3_retrovirus"/>
    <property type="match status" value="1"/>
</dbReference>
<evidence type="ECO:0000256" key="2">
    <source>
        <dbReference type="SAM" id="MobiDB-lite"/>
    </source>
</evidence>
<accession>A0ABQ5IWS9</accession>
<comment type="caution">
    <text evidence="4">The sequence shown here is derived from an EMBL/GenBank/DDBJ whole genome shotgun (WGS) entry which is preliminary data.</text>
</comment>
<feature type="coiled-coil region" evidence="1">
    <location>
        <begin position="57"/>
        <end position="91"/>
    </location>
</feature>
<feature type="region of interest" description="Disordered" evidence="2">
    <location>
        <begin position="492"/>
        <end position="562"/>
    </location>
</feature>
<reference evidence="4" key="1">
    <citation type="journal article" date="2022" name="Int. J. Mol. Sci.">
        <title>Draft Genome of Tanacetum Coccineum: Genomic Comparison of Closely Related Tanacetum-Family Plants.</title>
        <authorList>
            <person name="Yamashiro T."/>
            <person name="Shiraishi A."/>
            <person name="Nakayama K."/>
            <person name="Satake H."/>
        </authorList>
    </citation>
    <scope>NUCLEOTIDE SEQUENCE</scope>
</reference>
<evidence type="ECO:0000313" key="4">
    <source>
        <dbReference type="EMBL" id="GJU04311.1"/>
    </source>
</evidence>
<evidence type="ECO:0000256" key="1">
    <source>
        <dbReference type="SAM" id="Coils"/>
    </source>
</evidence>
<feature type="compositionally biased region" description="Polar residues" evidence="2">
    <location>
        <begin position="492"/>
        <end position="502"/>
    </location>
</feature>
<feature type="compositionally biased region" description="Polar residues" evidence="2">
    <location>
        <begin position="548"/>
        <end position="562"/>
    </location>
</feature>
<evidence type="ECO:0000313" key="5">
    <source>
        <dbReference type="Proteomes" id="UP001151760"/>
    </source>
</evidence>
<dbReference type="InterPro" id="IPR057670">
    <property type="entry name" value="SH3_retrovirus"/>
</dbReference>
<reference evidence="4" key="2">
    <citation type="submission" date="2022-01" db="EMBL/GenBank/DDBJ databases">
        <authorList>
            <person name="Yamashiro T."/>
            <person name="Shiraishi A."/>
            <person name="Satake H."/>
            <person name="Nakayama K."/>
        </authorList>
    </citation>
    <scope>NUCLEOTIDE SEQUENCE</scope>
</reference>
<proteinExistence type="predicted"/>
<keyword evidence="5" id="KW-1185">Reference proteome</keyword>
<feature type="compositionally biased region" description="Basic and acidic residues" evidence="2">
    <location>
        <begin position="527"/>
        <end position="547"/>
    </location>
</feature>
<feature type="non-terminal residue" evidence="4">
    <location>
        <position position="662"/>
    </location>
</feature>
<organism evidence="4 5">
    <name type="scientific">Tanacetum coccineum</name>
    <dbReference type="NCBI Taxonomy" id="301880"/>
    <lineage>
        <taxon>Eukaryota</taxon>
        <taxon>Viridiplantae</taxon>
        <taxon>Streptophyta</taxon>
        <taxon>Embryophyta</taxon>
        <taxon>Tracheophyta</taxon>
        <taxon>Spermatophyta</taxon>
        <taxon>Magnoliopsida</taxon>
        <taxon>eudicotyledons</taxon>
        <taxon>Gunneridae</taxon>
        <taxon>Pentapetalae</taxon>
        <taxon>asterids</taxon>
        <taxon>campanulids</taxon>
        <taxon>Asterales</taxon>
        <taxon>Asteraceae</taxon>
        <taxon>Asteroideae</taxon>
        <taxon>Anthemideae</taxon>
        <taxon>Anthemidinae</taxon>
        <taxon>Tanacetum</taxon>
    </lineage>
</organism>
<evidence type="ECO:0000259" key="3">
    <source>
        <dbReference type="Pfam" id="PF25597"/>
    </source>
</evidence>
<name>A0ABQ5IWS9_9ASTR</name>
<dbReference type="EMBL" id="BQNB010021236">
    <property type="protein sequence ID" value="GJU04311.1"/>
    <property type="molecule type" value="Genomic_DNA"/>
</dbReference>